<dbReference type="Gene3D" id="3.20.20.140">
    <property type="entry name" value="Metal-dependent hydrolases"/>
    <property type="match status" value="1"/>
</dbReference>
<dbReference type="EMBL" id="CP000878">
    <property type="protein sequence ID" value="ABX08447.1"/>
    <property type="molecule type" value="Genomic_DNA"/>
</dbReference>
<sequence>MTNTYLLDPVKILSKEQERLSEGAVLVIDKRIKAFGENARDIARKHGFKQVQARNKIFAPCLVDPHSILQDPLNGFSETLVSLRHKASLAGYGQIAILPRGLSWRDRPERLQGFSNPNENVLIHLWGSFSLEGYGKDLSPHKDLIDFGAIGLAEDDSILSSEIMQKGFLLGQMGHAPVLFAPRDKGIQGNGILREGVETLRAGFVPDPFASETIPIKVLLELQEQHPEINLRLMNLSTAKGVSILSNSPIKPMASVSWWHLLADTSQIELSGQGLRICPSLGGAKDRNKLIEGLQKRIITGVAVHAIPLEQAEIKKPTDQRSPGICGHDLVLPSLWKELVEKRNWTVEQLWEALSFGPSKILNFPPEELKLESNRWLLFDPKKRWIKTFPKEEIPYPSNQPWEGKEIIGAVEDCGLISEDLLFD</sequence>
<dbReference type="SUPFAM" id="SSF51556">
    <property type="entry name" value="Metallo-dependent hydrolases"/>
    <property type="match status" value="1"/>
</dbReference>
<dbReference type="InterPro" id="IPR011059">
    <property type="entry name" value="Metal-dep_hydrolase_composite"/>
</dbReference>
<accession>A9BED7</accession>
<dbReference type="Proteomes" id="UP000000788">
    <property type="component" value="Chromosome"/>
</dbReference>
<dbReference type="HOGENOM" id="CLU_015572_1_0_3"/>
<dbReference type="PANTHER" id="PTHR43668:SF2">
    <property type="entry name" value="ALLANTOINASE"/>
    <property type="match status" value="1"/>
</dbReference>
<dbReference type="CDD" id="cd01317">
    <property type="entry name" value="DHOase_IIa"/>
    <property type="match status" value="1"/>
</dbReference>
<keyword evidence="1" id="KW-0665">Pyrimidine biosynthesis</keyword>
<organism evidence="2 3">
    <name type="scientific">Prochlorococcus marinus (strain MIT 9211)</name>
    <dbReference type="NCBI Taxonomy" id="93059"/>
    <lineage>
        <taxon>Bacteria</taxon>
        <taxon>Bacillati</taxon>
        <taxon>Cyanobacteriota</taxon>
        <taxon>Cyanophyceae</taxon>
        <taxon>Synechococcales</taxon>
        <taxon>Prochlorococcaceae</taxon>
        <taxon>Prochlorococcus</taxon>
    </lineage>
</organism>
<dbReference type="Gene3D" id="2.30.40.10">
    <property type="entry name" value="Urease, subunit C, domain 1"/>
    <property type="match status" value="1"/>
</dbReference>
<dbReference type="eggNOG" id="COG0044">
    <property type="taxonomic scope" value="Bacteria"/>
</dbReference>
<dbReference type="GO" id="GO:0005737">
    <property type="term" value="C:cytoplasm"/>
    <property type="evidence" value="ECO:0007669"/>
    <property type="project" value="TreeGrafter"/>
</dbReference>
<dbReference type="GO" id="GO:0004038">
    <property type="term" value="F:allantoinase activity"/>
    <property type="evidence" value="ECO:0007669"/>
    <property type="project" value="TreeGrafter"/>
</dbReference>
<dbReference type="PANTHER" id="PTHR43668">
    <property type="entry name" value="ALLANTOINASE"/>
    <property type="match status" value="1"/>
</dbReference>
<gene>
    <name evidence="2" type="ordered locus">P9211_05161</name>
</gene>
<evidence type="ECO:0000313" key="3">
    <source>
        <dbReference type="Proteomes" id="UP000000788"/>
    </source>
</evidence>
<dbReference type="AlphaFoldDB" id="A9BED7"/>
<name>A9BED7_PROM4</name>
<dbReference type="EC" id="3.5.2.3" evidence="2"/>
<evidence type="ECO:0000313" key="2">
    <source>
        <dbReference type="EMBL" id="ABX08447.1"/>
    </source>
</evidence>
<dbReference type="GO" id="GO:0046872">
    <property type="term" value="F:metal ion binding"/>
    <property type="evidence" value="ECO:0007669"/>
    <property type="project" value="InterPro"/>
</dbReference>
<dbReference type="InterPro" id="IPR004722">
    <property type="entry name" value="DHOase"/>
</dbReference>
<dbReference type="GO" id="GO:0004151">
    <property type="term" value="F:dihydroorotase activity"/>
    <property type="evidence" value="ECO:0007669"/>
    <property type="project" value="UniProtKB-EC"/>
</dbReference>
<keyword evidence="2" id="KW-0378">Hydrolase</keyword>
<dbReference type="InterPro" id="IPR050138">
    <property type="entry name" value="DHOase/Allantoinase_Hydrolase"/>
</dbReference>
<dbReference type="GO" id="GO:0006145">
    <property type="term" value="P:purine nucleobase catabolic process"/>
    <property type="evidence" value="ECO:0007669"/>
    <property type="project" value="TreeGrafter"/>
</dbReference>
<proteinExistence type="predicted"/>
<evidence type="ECO:0000256" key="1">
    <source>
        <dbReference type="ARBA" id="ARBA00022975"/>
    </source>
</evidence>
<protein>
    <submittedName>
        <fullName evidence="2">Putative dihydroorotase</fullName>
        <ecNumber evidence="2">3.5.2.3</ecNumber>
    </submittedName>
</protein>
<dbReference type="RefSeq" id="WP_012195070.1">
    <property type="nucleotide sequence ID" value="NC_009976.1"/>
</dbReference>
<keyword evidence="3" id="KW-1185">Reference proteome</keyword>
<dbReference type="GO" id="GO:0006221">
    <property type="term" value="P:pyrimidine nucleotide biosynthetic process"/>
    <property type="evidence" value="ECO:0007669"/>
    <property type="project" value="UniProtKB-KW"/>
</dbReference>
<dbReference type="KEGG" id="pmj:P9211_05161"/>
<reference evidence="2 3" key="1">
    <citation type="journal article" date="2007" name="PLoS Genet.">
        <title>Patterns and implications of gene gain and loss in the evolution of Prochlorococcus.</title>
        <authorList>
            <person name="Kettler G.C."/>
            <person name="Martiny A.C."/>
            <person name="Huang K."/>
            <person name="Zucker J."/>
            <person name="Coleman M.L."/>
            <person name="Rodrigue S."/>
            <person name="Chen F."/>
            <person name="Lapidus A."/>
            <person name="Ferriera S."/>
            <person name="Johnson J."/>
            <person name="Steglich C."/>
            <person name="Church G.M."/>
            <person name="Richardson P."/>
            <person name="Chisholm S.W."/>
        </authorList>
    </citation>
    <scope>NUCLEOTIDE SEQUENCE [LARGE SCALE GENOMIC DNA]</scope>
    <source>
        <strain evidence="3">MIT 9211</strain>
    </source>
</reference>
<dbReference type="OrthoDB" id="9765462at2"/>
<dbReference type="STRING" id="93059.P9211_05161"/>
<dbReference type="InterPro" id="IPR032466">
    <property type="entry name" value="Metal_Hydrolase"/>
</dbReference>